<evidence type="ECO:0000313" key="2">
    <source>
        <dbReference type="Proteomes" id="UP000318242"/>
    </source>
</evidence>
<reference evidence="1 2" key="1">
    <citation type="submission" date="2019-06" db="EMBL/GenBank/DDBJ databases">
        <title>Whole genome shotgun sequence of Vibrio comitans NBRC 102076.</title>
        <authorList>
            <person name="Hosoyama A."/>
            <person name="Uohara A."/>
            <person name="Ohji S."/>
            <person name="Ichikawa N."/>
        </authorList>
    </citation>
    <scope>NUCLEOTIDE SEQUENCE [LARGE SCALE GENOMIC DNA]</scope>
    <source>
        <strain evidence="1 2">NBRC 102076</strain>
    </source>
</reference>
<dbReference type="Proteomes" id="UP000318242">
    <property type="component" value="Unassembled WGS sequence"/>
</dbReference>
<evidence type="ECO:0000313" key="1">
    <source>
        <dbReference type="EMBL" id="GEA60260.1"/>
    </source>
</evidence>
<accession>A0A4Y3INF8</accession>
<proteinExistence type="predicted"/>
<comment type="caution">
    <text evidence="1">The sequence shown here is derived from an EMBL/GenBank/DDBJ whole genome shotgun (WGS) entry which is preliminary data.</text>
</comment>
<gene>
    <name evidence="1" type="ORF">VCO01S_14530</name>
</gene>
<keyword evidence="2" id="KW-1185">Reference proteome</keyword>
<dbReference type="EMBL" id="BJLH01000006">
    <property type="protein sequence ID" value="GEA60260.1"/>
    <property type="molecule type" value="Genomic_DNA"/>
</dbReference>
<dbReference type="AlphaFoldDB" id="A0A4Y3INF8"/>
<sequence>MSVLPLVFTIKNPVQNNNKYRIRGIYCAELTKNGIDPFSPTANVCVSNGGLYPK</sequence>
<protein>
    <submittedName>
        <fullName evidence="1">Uncharacterized protein</fullName>
    </submittedName>
</protein>
<name>A0A4Y3INF8_9VIBR</name>
<organism evidence="1 2">
    <name type="scientific">Vibrio comitans NBRC 102076</name>
    <dbReference type="NCBI Taxonomy" id="1219078"/>
    <lineage>
        <taxon>Bacteria</taxon>
        <taxon>Pseudomonadati</taxon>
        <taxon>Pseudomonadota</taxon>
        <taxon>Gammaproteobacteria</taxon>
        <taxon>Vibrionales</taxon>
        <taxon>Vibrionaceae</taxon>
        <taxon>Vibrio</taxon>
    </lineage>
</organism>